<dbReference type="RefSeq" id="WP_249313822.1">
    <property type="nucleotide sequence ID" value="NZ_JACRSU010000006.1"/>
</dbReference>
<reference evidence="1" key="1">
    <citation type="submission" date="2020-08" db="EMBL/GenBank/DDBJ databases">
        <title>Genome public.</title>
        <authorList>
            <person name="Liu C."/>
            <person name="Sun Q."/>
        </authorList>
    </citation>
    <scope>NUCLEOTIDE SEQUENCE</scope>
    <source>
        <strain evidence="1">H8</strain>
    </source>
</reference>
<protein>
    <submittedName>
        <fullName evidence="1">DUF3277 domain-containing protein</fullName>
    </submittedName>
</protein>
<evidence type="ECO:0000313" key="1">
    <source>
        <dbReference type="EMBL" id="MBC8541837.1"/>
    </source>
</evidence>
<dbReference type="InterPro" id="IPR021695">
    <property type="entry name" value="Phage_KPP10_Orf10"/>
</dbReference>
<dbReference type="AlphaFoldDB" id="A0A926DQ88"/>
<name>A0A926DQ88_9FIRM</name>
<dbReference type="Proteomes" id="UP000611762">
    <property type="component" value="Unassembled WGS sequence"/>
</dbReference>
<evidence type="ECO:0000313" key="2">
    <source>
        <dbReference type="Proteomes" id="UP000611762"/>
    </source>
</evidence>
<sequence>MANITTYNAKECIVTINGVNITGLGEDMITWEKEEAFFEPVVGAQGDVVKSEINNSLYTLTIAVQPTSPQLGHLINLQNQSEAFPVSVINKALGVRLGGSMANVSEAPEFSLGAEAEDLEFAFMVFDGYIESTSGANDMPESGTEEGGEE</sequence>
<accession>A0A926DQ88</accession>
<dbReference type="NCBIfam" id="NF047581">
    <property type="entry name" value="gp105_phage_fam"/>
    <property type="match status" value="1"/>
</dbReference>
<keyword evidence="2" id="KW-1185">Reference proteome</keyword>
<gene>
    <name evidence="1" type="ORF">H8698_12685</name>
</gene>
<proteinExistence type="predicted"/>
<organism evidence="1 2">
    <name type="scientific">Congzhengia minquanensis</name>
    <dbReference type="NCBI Taxonomy" id="2763657"/>
    <lineage>
        <taxon>Bacteria</taxon>
        <taxon>Bacillati</taxon>
        <taxon>Bacillota</taxon>
        <taxon>Clostridia</taxon>
        <taxon>Eubacteriales</taxon>
        <taxon>Oscillospiraceae</taxon>
        <taxon>Congzhengia</taxon>
    </lineage>
</organism>
<comment type="caution">
    <text evidence="1">The sequence shown here is derived from an EMBL/GenBank/DDBJ whole genome shotgun (WGS) entry which is preliminary data.</text>
</comment>
<dbReference type="EMBL" id="JACRSU010000006">
    <property type="protein sequence ID" value="MBC8541837.1"/>
    <property type="molecule type" value="Genomic_DNA"/>
</dbReference>